<dbReference type="FunFam" id="1.25.10.10:FF:000082">
    <property type="entry name" value="RING-type E3 ubiquitin transferase"/>
    <property type="match status" value="1"/>
</dbReference>
<dbReference type="InterPro" id="IPR057623">
    <property type="entry name" value="PUB12-19-like_N"/>
</dbReference>
<organism evidence="10 11">
    <name type="scientific">Ambrosia artemisiifolia</name>
    <name type="common">Common ragweed</name>
    <dbReference type="NCBI Taxonomy" id="4212"/>
    <lineage>
        <taxon>Eukaryota</taxon>
        <taxon>Viridiplantae</taxon>
        <taxon>Streptophyta</taxon>
        <taxon>Embryophyta</taxon>
        <taxon>Tracheophyta</taxon>
        <taxon>Spermatophyta</taxon>
        <taxon>Magnoliopsida</taxon>
        <taxon>eudicotyledons</taxon>
        <taxon>Gunneridae</taxon>
        <taxon>Pentapetalae</taxon>
        <taxon>asterids</taxon>
        <taxon>campanulids</taxon>
        <taxon>Asterales</taxon>
        <taxon>Asteraceae</taxon>
        <taxon>Asteroideae</taxon>
        <taxon>Heliantheae alliance</taxon>
        <taxon>Heliantheae</taxon>
        <taxon>Ambrosia</taxon>
    </lineage>
</organism>
<feature type="repeat" description="ARM" evidence="8">
    <location>
        <begin position="388"/>
        <end position="430"/>
    </location>
</feature>
<feature type="domain" description="U-box" evidence="9">
    <location>
        <begin position="201"/>
        <end position="280"/>
    </location>
</feature>
<reference evidence="10" key="1">
    <citation type="submission" date="2022-06" db="EMBL/GenBank/DDBJ databases">
        <title>Uncovering the hologenomic basis of an extraordinary plant invasion.</title>
        <authorList>
            <person name="Bieker V.C."/>
            <person name="Martin M.D."/>
            <person name="Gilbert T."/>
            <person name="Hodgins K."/>
            <person name="Battlay P."/>
            <person name="Petersen B."/>
            <person name="Wilson J."/>
        </authorList>
    </citation>
    <scope>NUCLEOTIDE SEQUENCE</scope>
    <source>
        <strain evidence="10">AA19_3_7</strain>
        <tissue evidence="10">Leaf</tissue>
    </source>
</reference>
<dbReference type="EC" id="2.3.2.27" evidence="4"/>
<dbReference type="SUPFAM" id="SSF57850">
    <property type="entry name" value="RING/U-box"/>
    <property type="match status" value="1"/>
</dbReference>
<dbReference type="PROSITE" id="PS50176">
    <property type="entry name" value="ARM_REPEAT"/>
    <property type="match status" value="3"/>
</dbReference>
<dbReference type="EMBL" id="JAMZMK010010162">
    <property type="protein sequence ID" value="KAI7732766.1"/>
    <property type="molecule type" value="Genomic_DNA"/>
</dbReference>
<keyword evidence="11" id="KW-1185">Reference proteome</keyword>
<dbReference type="SMART" id="SM00504">
    <property type="entry name" value="Ubox"/>
    <property type="match status" value="1"/>
</dbReference>
<dbReference type="PANTHER" id="PTHR23315:SF52">
    <property type="entry name" value="U-BOX DOMAIN-CONTAINING PROTEIN 10"/>
    <property type="match status" value="1"/>
</dbReference>
<comment type="function">
    <text evidence="2">Functions as an E3 ubiquitin ligase.</text>
</comment>
<dbReference type="InterPro" id="IPR003613">
    <property type="entry name" value="Ubox_domain"/>
</dbReference>
<dbReference type="CDD" id="cd16664">
    <property type="entry name" value="RING-Ubox_PUB"/>
    <property type="match status" value="1"/>
</dbReference>
<sequence>TRSVQFLICLVGDIGKISGNGFLGDFKKDCTDMSRRVVFSSSSCLSDLMAALQAVKKLIMVSANFDHKLSPDIGSAKKISLQFQSVTWKLEQALANLPYDHFNISEEVKEQVDLVRDQMRRARERYGKPLNSAADNDLLHSVETTINIIHQDSKTKAESASKEPVSNTYNQNEAVYQLETSKSSSETSCLLDENKKLDAPTIPVDFLCPISLELMRDPVIVSTGQDLYIDTYERSYIQRWIDCGNTTCPKTQQKLQNIILTPNYVLRSLITQWCVNHNVEQPSSLTNRRLKRGDGTFVDVSKDIQAIEVLIRNITSASIQERRSALTKIRSLSKTSTDNRILLAEAGAIPVLVSLLTSEDNFTQENAVTSLLNLSIYENNKELIMLANAVPSVVQLLRTGTMETRENAAATLFSLSLVNENKIIIGASGAIPELVNLLGNGSNRGKKDAATALFNLCVYHGNKGRAVRAGIIHVLLKMLSDSSMVDESLTILSILASYKEAKTAIVKASIIPVLIDLTRTGPPRSKENATSVLLSLCRRDKDNLECISRLGAVIPLTELAVNGSERAKRKAKALLEHLQRSQQVQH</sequence>
<name>A0AAD5BZU4_AMBAR</name>
<evidence type="ECO:0000313" key="10">
    <source>
        <dbReference type="EMBL" id="KAI7732766.1"/>
    </source>
</evidence>
<dbReference type="InterPro" id="IPR058678">
    <property type="entry name" value="ARM_PUB"/>
</dbReference>
<dbReference type="Pfam" id="PF04564">
    <property type="entry name" value="U-box"/>
    <property type="match status" value="1"/>
</dbReference>
<keyword evidence="5" id="KW-0808">Transferase</keyword>
<comment type="caution">
    <text evidence="10">The sequence shown here is derived from an EMBL/GenBank/DDBJ whole genome shotgun (WGS) entry which is preliminary data.</text>
</comment>
<evidence type="ECO:0000256" key="5">
    <source>
        <dbReference type="ARBA" id="ARBA00022679"/>
    </source>
</evidence>
<feature type="non-terminal residue" evidence="10">
    <location>
        <position position="1"/>
    </location>
</feature>
<proteinExistence type="predicted"/>
<dbReference type="GO" id="GO:0061630">
    <property type="term" value="F:ubiquitin protein ligase activity"/>
    <property type="evidence" value="ECO:0007669"/>
    <property type="project" value="UniProtKB-EC"/>
</dbReference>
<evidence type="ECO:0000256" key="8">
    <source>
        <dbReference type="PROSITE-ProRule" id="PRU00259"/>
    </source>
</evidence>
<keyword evidence="6" id="KW-0677">Repeat</keyword>
<evidence type="ECO:0000256" key="3">
    <source>
        <dbReference type="ARBA" id="ARBA00004906"/>
    </source>
</evidence>
<keyword evidence="7" id="KW-0833">Ubl conjugation pathway</keyword>
<comment type="catalytic activity">
    <reaction evidence="1">
        <text>S-ubiquitinyl-[E2 ubiquitin-conjugating enzyme]-L-cysteine + [acceptor protein]-L-lysine = [E2 ubiquitin-conjugating enzyme]-L-cysteine + N(6)-ubiquitinyl-[acceptor protein]-L-lysine.</text>
        <dbReference type="EC" id="2.3.2.27"/>
    </reaction>
</comment>
<comment type="pathway">
    <text evidence="3">Protein modification; protein ubiquitination.</text>
</comment>
<dbReference type="InterPro" id="IPR013083">
    <property type="entry name" value="Znf_RING/FYVE/PHD"/>
</dbReference>
<dbReference type="SMART" id="SM00185">
    <property type="entry name" value="ARM"/>
    <property type="match status" value="5"/>
</dbReference>
<feature type="repeat" description="ARM" evidence="8">
    <location>
        <begin position="429"/>
        <end position="471"/>
    </location>
</feature>
<dbReference type="InterPro" id="IPR016024">
    <property type="entry name" value="ARM-type_fold"/>
</dbReference>
<dbReference type="Pfam" id="PF25598">
    <property type="entry name" value="ARM_PUB"/>
    <property type="match status" value="1"/>
</dbReference>
<dbReference type="InterPro" id="IPR045210">
    <property type="entry name" value="RING-Ubox_PUB"/>
</dbReference>
<dbReference type="Proteomes" id="UP001206925">
    <property type="component" value="Unassembled WGS sequence"/>
</dbReference>
<evidence type="ECO:0000256" key="4">
    <source>
        <dbReference type="ARBA" id="ARBA00012483"/>
    </source>
</evidence>
<dbReference type="PANTHER" id="PTHR23315">
    <property type="entry name" value="U BOX DOMAIN-CONTAINING"/>
    <property type="match status" value="1"/>
</dbReference>
<dbReference type="Gene3D" id="3.30.40.10">
    <property type="entry name" value="Zinc/RING finger domain, C3HC4 (zinc finger)"/>
    <property type="match status" value="1"/>
</dbReference>
<evidence type="ECO:0000313" key="11">
    <source>
        <dbReference type="Proteomes" id="UP001206925"/>
    </source>
</evidence>
<feature type="repeat" description="ARM" evidence="8">
    <location>
        <begin position="347"/>
        <end position="389"/>
    </location>
</feature>
<dbReference type="AlphaFoldDB" id="A0AAD5BZU4"/>
<dbReference type="GO" id="GO:0016567">
    <property type="term" value="P:protein ubiquitination"/>
    <property type="evidence" value="ECO:0007669"/>
    <property type="project" value="InterPro"/>
</dbReference>
<dbReference type="InterPro" id="IPR011989">
    <property type="entry name" value="ARM-like"/>
</dbReference>
<evidence type="ECO:0000259" key="9">
    <source>
        <dbReference type="PROSITE" id="PS51698"/>
    </source>
</evidence>
<evidence type="ECO:0000256" key="1">
    <source>
        <dbReference type="ARBA" id="ARBA00000900"/>
    </source>
</evidence>
<dbReference type="Pfam" id="PF25368">
    <property type="entry name" value="PUB10_N"/>
    <property type="match status" value="1"/>
</dbReference>
<dbReference type="SUPFAM" id="SSF48371">
    <property type="entry name" value="ARM repeat"/>
    <property type="match status" value="1"/>
</dbReference>
<evidence type="ECO:0000256" key="7">
    <source>
        <dbReference type="ARBA" id="ARBA00022786"/>
    </source>
</evidence>
<protein>
    <recommendedName>
        <fullName evidence="4">RING-type E3 ubiquitin transferase</fullName>
        <ecNumber evidence="4">2.3.2.27</ecNumber>
    </recommendedName>
</protein>
<evidence type="ECO:0000256" key="6">
    <source>
        <dbReference type="ARBA" id="ARBA00022737"/>
    </source>
</evidence>
<accession>A0AAD5BZU4</accession>
<evidence type="ECO:0000256" key="2">
    <source>
        <dbReference type="ARBA" id="ARBA00003861"/>
    </source>
</evidence>
<dbReference type="InterPro" id="IPR000225">
    <property type="entry name" value="Armadillo"/>
</dbReference>
<dbReference type="Gene3D" id="1.25.10.10">
    <property type="entry name" value="Leucine-rich Repeat Variant"/>
    <property type="match status" value="3"/>
</dbReference>
<gene>
    <name evidence="10" type="ORF">M8C21_013526</name>
</gene>
<dbReference type="PROSITE" id="PS51698">
    <property type="entry name" value="U_BOX"/>
    <property type="match status" value="1"/>
</dbReference>